<keyword evidence="4" id="KW-1185">Reference proteome</keyword>
<dbReference type="InterPro" id="IPR036691">
    <property type="entry name" value="Endo/exonu/phosph_ase_sf"/>
</dbReference>
<dbReference type="Pfam" id="PF03372">
    <property type="entry name" value="Exo_endo_phos"/>
    <property type="match status" value="1"/>
</dbReference>
<dbReference type="Gene3D" id="3.60.10.10">
    <property type="entry name" value="Endonuclease/exonuclease/phosphatase"/>
    <property type="match status" value="1"/>
</dbReference>
<reference evidence="3 4" key="1">
    <citation type="submission" date="2023-08" db="EMBL/GenBank/DDBJ databases">
        <title>A Necator americanus chromosomal reference genome.</title>
        <authorList>
            <person name="Ilik V."/>
            <person name="Petrzelkova K.J."/>
            <person name="Pardy F."/>
            <person name="Fuh T."/>
            <person name="Niatou-Singa F.S."/>
            <person name="Gouil Q."/>
            <person name="Baker L."/>
            <person name="Ritchie M.E."/>
            <person name="Jex A.R."/>
            <person name="Gazzola D."/>
            <person name="Li H."/>
            <person name="Toshio Fujiwara R."/>
            <person name="Zhan B."/>
            <person name="Aroian R.V."/>
            <person name="Pafco B."/>
            <person name="Schwarz E.M."/>
        </authorList>
    </citation>
    <scope>NUCLEOTIDE SEQUENCE [LARGE SCALE GENOMIC DNA]</scope>
    <source>
        <strain evidence="3 4">Aroian</strain>
        <tissue evidence="3">Whole animal</tissue>
    </source>
</reference>
<accession>A0ABR1EKC6</accession>
<feature type="compositionally biased region" description="Basic residues" evidence="1">
    <location>
        <begin position="8"/>
        <end position="21"/>
    </location>
</feature>
<dbReference type="InterPro" id="IPR027124">
    <property type="entry name" value="Swc5/CFDP1/2"/>
</dbReference>
<dbReference type="PANTHER" id="PTHR23227:SF83">
    <property type="entry name" value="ENDONUCLEASE_EXONUCLEASE_PHOSPHATASE DOMAIN-CONTAINING PROTEIN"/>
    <property type="match status" value="1"/>
</dbReference>
<dbReference type="PANTHER" id="PTHR23227">
    <property type="entry name" value="BUCENTAUR RELATED"/>
    <property type="match status" value="1"/>
</dbReference>
<feature type="region of interest" description="Disordered" evidence="1">
    <location>
        <begin position="1"/>
        <end position="30"/>
    </location>
</feature>
<comment type="caution">
    <text evidence="3">The sequence shown here is derived from an EMBL/GenBank/DDBJ whole genome shotgun (WGS) entry which is preliminary data.</text>
</comment>
<dbReference type="InterPro" id="IPR005135">
    <property type="entry name" value="Endo/exonuclease/phosphatase"/>
</dbReference>
<evidence type="ECO:0000256" key="1">
    <source>
        <dbReference type="SAM" id="MobiDB-lite"/>
    </source>
</evidence>
<evidence type="ECO:0000313" key="3">
    <source>
        <dbReference type="EMBL" id="KAK6763103.1"/>
    </source>
</evidence>
<sequence>MQGLPARGRNRPKKLVRHRQHHPDNTYVGTLTGRSRELADNLRKRGVDLCCVQETRWKDSKSRELGDGYKRIYHGTSNRNGVGIILNEMFRNSVTTVDRLSDRLMAVKVGCSEEEKACFWEDLEQYVLPLEGEEVLPIGGDFNGHVGSRKDEFESCHGGYCYGARNEDGLRILEYTVVSDLITANTQ</sequence>
<dbReference type="Proteomes" id="UP001303046">
    <property type="component" value="Unassembled WGS sequence"/>
</dbReference>
<feature type="domain" description="Endonuclease/exonuclease/phosphatase" evidence="2">
    <location>
        <begin position="32"/>
        <end position="149"/>
    </location>
</feature>
<dbReference type="EMBL" id="JAVFWL010000006">
    <property type="protein sequence ID" value="KAK6763103.1"/>
    <property type="molecule type" value="Genomic_DNA"/>
</dbReference>
<evidence type="ECO:0000259" key="2">
    <source>
        <dbReference type="Pfam" id="PF03372"/>
    </source>
</evidence>
<dbReference type="SUPFAM" id="SSF56219">
    <property type="entry name" value="DNase I-like"/>
    <property type="match status" value="1"/>
</dbReference>
<organism evidence="3 4">
    <name type="scientific">Necator americanus</name>
    <name type="common">Human hookworm</name>
    <dbReference type="NCBI Taxonomy" id="51031"/>
    <lineage>
        <taxon>Eukaryota</taxon>
        <taxon>Metazoa</taxon>
        <taxon>Ecdysozoa</taxon>
        <taxon>Nematoda</taxon>
        <taxon>Chromadorea</taxon>
        <taxon>Rhabditida</taxon>
        <taxon>Rhabditina</taxon>
        <taxon>Rhabditomorpha</taxon>
        <taxon>Strongyloidea</taxon>
        <taxon>Ancylostomatidae</taxon>
        <taxon>Bunostominae</taxon>
        <taxon>Necator</taxon>
    </lineage>
</organism>
<name>A0ABR1EKC6_NECAM</name>
<gene>
    <name evidence="3" type="primary">Necator_chrX.g23876</name>
    <name evidence="3" type="ORF">RB195_023711</name>
</gene>
<proteinExistence type="predicted"/>
<evidence type="ECO:0000313" key="4">
    <source>
        <dbReference type="Proteomes" id="UP001303046"/>
    </source>
</evidence>
<protein>
    <recommendedName>
        <fullName evidence="2">Endonuclease/exonuclease/phosphatase domain-containing protein</fullName>
    </recommendedName>
</protein>